<gene>
    <name evidence="3" type="ORF">RchiOBHm_Chr5g0069111</name>
</gene>
<dbReference type="SUPFAM" id="SSF51735">
    <property type="entry name" value="NAD(P)-binding Rossmann-fold domains"/>
    <property type="match status" value="1"/>
</dbReference>
<keyword evidence="1" id="KW-0444">Lipid biosynthesis</keyword>
<comment type="similarity">
    <text evidence="1">Belongs to the fatty acyl-CoA reductase family.</text>
</comment>
<evidence type="ECO:0000313" key="4">
    <source>
        <dbReference type="Proteomes" id="UP000238479"/>
    </source>
</evidence>
<keyword evidence="1 3" id="KW-0560">Oxidoreductase</keyword>
<comment type="caution">
    <text evidence="3">The sequence shown here is derived from an EMBL/GenBank/DDBJ whole genome shotgun (WGS) entry which is preliminary data.</text>
</comment>
<dbReference type="AlphaFoldDB" id="A0A2P6QJV0"/>
<dbReference type="GO" id="GO:0010345">
    <property type="term" value="P:suberin biosynthetic process"/>
    <property type="evidence" value="ECO:0007669"/>
    <property type="project" value="TreeGrafter"/>
</dbReference>
<comment type="catalytic activity">
    <reaction evidence="1">
        <text>a long-chain fatty acyl-CoA + 2 NADPH + 2 H(+) = a long-chain primary fatty alcohol + 2 NADP(+) + CoA</text>
        <dbReference type="Rhea" id="RHEA:52716"/>
        <dbReference type="ChEBI" id="CHEBI:15378"/>
        <dbReference type="ChEBI" id="CHEBI:57287"/>
        <dbReference type="ChEBI" id="CHEBI:57783"/>
        <dbReference type="ChEBI" id="CHEBI:58349"/>
        <dbReference type="ChEBI" id="CHEBI:77396"/>
        <dbReference type="ChEBI" id="CHEBI:83139"/>
        <dbReference type="EC" id="1.2.1.84"/>
    </reaction>
</comment>
<comment type="function">
    <text evidence="1">Catalyzes the reduction of fatty acyl-CoA to fatty alcohols.</text>
</comment>
<protein>
    <recommendedName>
        <fullName evidence="1">Fatty acyl-CoA reductase</fullName>
        <ecNumber evidence="1">1.2.1.84</ecNumber>
    </recommendedName>
</protein>
<dbReference type="EMBL" id="PDCK01000043">
    <property type="protein sequence ID" value="PRQ34450.1"/>
    <property type="molecule type" value="Genomic_DNA"/>
</dbReference>
<name>A0A2P6QJV0_ROSCH</name>
<keyword evidence="1" id="KW-1133">Transmembrane helix</keyword>
<accession>A0A2P6QJV0</accession>
<evidence type="ECO:0000313" key="3">
    <source>
        <dbReference type="EMBL" id="PRQ34450.1"/>
    </source>
</evidence>
<evidence type="ECO:0000256" key="1">
    <source>
        <dbReference type="RuleBase" id="RU363097"/>
    </source>
</evidence>
<dbReference type="InterPro" id="IPR026055">
    <property type="entry name" value="FAR"/>
</dbReference>
<feature type="transmembrane region" description="Helical" evidence="1">
    <location>
        <begin position="15"/>
        <end position="34"/>
    </location>
</feature>
<organism evidence="3 4">
    <name type="scientific">Rosa chinensis</name>
    <name type="common">China rose</name>
    <dbReference type="NCBI Taxonomy" id="74649"/>
    <lineage>
        <taxon>Eukaryota</taxon>
        <taxon>Viridiplantae</taxon>
        <taxon>Streptophyta</taxon>
        <taxon>Embryophyta</taxon>
        <taxon>Tracheophyta</taxon>
        <taxon>Spermatophyta</taxon>
        <taxon>Magnoliopsida</taxon>
        <taxon>eudicotyledons</taxon>
        <taxon>Gunneridae</taxon>
        <taxon>Pentapetalae</taxon>
        <taxon>rosids</taxon>
        <taxon>fabids</taxon>
        <taxon>Rosales</taxon>
        <taxon>Rosaceae</taxon>
        <taxon>Rosoideae</taxon>
        <taxon>Rosoideae incertae sedis</taxon>
        <taxon>Rosa</taxon>
    </lineage>
</organism>
<dbReference type="InterPro" id="IPR036291">
    <property type="entry name" value="NAD(P)-bd_dom_sf"/>
</dbReference>
<dbReference type="Gene3D" id="3.40.50.720">
    <property type="entry name" value="NAD(P)-binding Rossmann-like Domain"/>
    <property type="match status" value="1"/>
</dbReference>
<keyword evidence="1" id="KW-0812">Transmembrane</keyword>
<dbReference type="Gramene" id="PRQ34450">
    <property type="protein sequence ID" value="PRQ34450"/>
    <property type="gene ID" value="RchiOBHm_Chr5g0069111"/>
</dbReference>
<dbReference type="STRING" id="74649.A0A2P6QJV0"/>
<keyword evidence="1" id="KW-0472">Membrane</keyword>
<feature type="domain" description="Thioester reductase (TE)" evidence="2">
    <location>
        <begin position="18"/>
        <end position="130"/>
    </location>
</feature>
<dbReference type="InterPro" id="IPR013120">
    <property type="entry name" value="FAR_NAD-bd"/>
</dbReference>
<dbReference type="PANTHER" id="PTHR11011:SF84">
    <property type="entry name" value="ACYL-COA REDUCTASE-LIKE PROTEIN, PUTATIVE-RELATED"/>
    <property type="match status" value="1"/>
</dbReference>
<keyword evidence="4" id="KW-1185">Reference proteome</keyword>
<reference evidence="3 4" key="1">
    <citation type="journal article" date="2018" name="Nat. Genet.">
        <title>The Rosa genome provides new insights in the design of modern roses.</title>
        <authorList>
            <person name="Bendahmane M."/>
        </authorList>
    </citation>
    <scope>NUCLEOTIDE SEQUENCE [LARGE SCALE GENOMIC DNA]</scope>
    <source>
        <strain evidence="4">cv. Old Blush</strain>
    </source>
</reference>
<sequence length="130" mass="14666">MDQSESILGYLHNKTILITGATGFLGMVLVEKILRVQPNVKRLYLLLRAPDAKSATYRMNNEILGKELFKVLRETRGEDFDSFVSQKVIALPGDIGFENLGMKDVVLMENMCNEIQIIVNSAANTKFDER</sequence>
<dbReference type="Pfam" id="PF07993">
    <property type="entry name" value="NAD_binding_4"/>
    <property type="match status" value="1"/>
</dbReference>
<proteinExistence type="inferred from homology"/>
<keyword evidence="1" id="KW-0521">NADP</keyword>
<keyword evidence="1" id="KW-0443">Lipid metabolism</keyword>
<dbReference type="GO" id="GO:0102965">
    <property type="term" value="F:alcohol-forming long-chain fatty acyl-CoA reductase activity"/>
    <property type="evidence" value="ECO:0007669"/>
    <property type="project" value="UniProtKB-EC"/>
</dbReference>
<dbReference type="OMA" id="CLRDKCI"/>
<dbReference type="Proteomes" id="UP000238479">
    <property type="component" value="Chromosome 5"/>
</dbReference>
<evidence type="ECO:0000259" key="2">
    <source>
        <dbReference type="Pfam" id="PF07993"/>
    </source>
</evidence>
<dbReference type="GO" id="GO:0035336">
    <property type="term" value="P:long-chain fatty-acyl-CoA metabolic process"/>
    <property type="evidence" value="ECO:0007669"/>
    <property type="project" value="TreeGrafter"/>
</dbReference>
<dbReference type="GO" id="GO:0080019">
    <property type="term" value="F:alcohol-forming very long-chain fatty acyl-CoA reductase activity"/>
    <property type="evidence" value="ECO:0007669"/>
    <property type="project" value="InterPro"/>
</dbReference>
<dbReference type="EC" id="1.2.1.84" evidence="1"/>
<dbReference type="PANTHER" id="PTHR11011">
    <property type="entry name" value="MALE STERILITY PROTEIN 2-RELATED"/>
    <property type="match status" value="1"/>
</dbReference>